<dbReference type="InterPro" id="IPR050682">
    <property type="entry name" value="ModA/WtpA"/>
</dbReference>
<dbReference type="Proteomes" id="UP001501207">
    <property type="component" value="Unassembled WGS sequence"/>
</dbReference>
<dbReference type="PANTHER" id="PTHR30632">
    <property type="entry name" value="MOLYBDATE-BINDING PERIPLASMIC PROTEIN"/>
    <property type="match status" value="1"/>
</dbReference>
<dbReference type="EMBL" id="BAABFN010000006">
    <property type="protein sequence ID" value="GAA4314987.1"/>
    <property type="molecule type" value="Genomic_DNA"/>
</dbReference>
<dbReference type="Pfam" id="PF13531">
    <property type="entry name" value="SBP_bac_11"/>
    <property type="match status" value="1"/>
</dbReference>
<organism evidence="1 2">
    <name type="scientific">Compostibacter hankyongensis</name>
    <dbReference type="NCBI Taxonomy" id="1007089"/>
    <lineage>
        <taxon>Bacteria</taxon>
        <taxon>Pseudomonadati</taxon>
        <taxon>Bacteroidota</taxon>
        <taxon>Chitinophagia</taxon>
        <taxon>Chitinophagales</taxon>
        <taxon>Chitinophagaceae</taxon>
        <taxon>Compostibacter</taxon>
    </lineage>
</organism>
<name>A0ABP8G0S0_9BACT</name>
<evidence type="ECO:0000313" key="1">
    <source>
        <dbReference type="EMBL" id="GAA4314987.1"/>
    </source>
</evidence>
<dbReference type="Gene3D" id="3.40.190.10">
    <property type="entry name" value="Periplasmic binding protein-like II"/>
    <property type="match status" value="2"/>
</dbReference>
<dbReference type="PANTHER" id="PTHR30632:SF0">
    <property type="entry name" value="SULFATE-BINDING PROTEIN"/>
    <property type="match status" value="1"/>
</dbReference>
<keyword evidence="2" id="KW-1185">Reference proteome</keyword>
<accession>A0ABP8G0S0</accession>
<evidence type="ECO:0000313" key="2">
    <source>
        <dbReference type="Proteomes" id="UP001501207"/>
    </source>
</evidence>
<sequence>MLCLAGLCSAARAQDHHFDPPWNTPPESKVQFTVPGIDNVPDLFGDINDPQLVVFFAGNQFMVMDSLLAAFKRRYPQYRRIFVETLPPGILAKQIEAGSLTIGNLRIRLKPDVYTAGKGRIDQMPDLFTQTKVYAYNRLALMVQKGNPQHITGMRDLQRKTVRISMPNPAWEGVAAQIQAAYVKAGGASLRKAVMETKVNDSSTFLTRIHHRESPMRILYGQSDAAPVWYTEVRYQQSIGHPVEEVQIPEKENVRAVYMAGQMKNAPHPEAARDFMNFITGPEAAAIYRSYGFTTPE</sequence>
<proteinExistence type="predicted"/>
<protein>
    <submittedName>
        <fullName evidence="1">Substrate-binding domain-containing protein</fullName>
    </submittedName>
</protein>
<comment type="caution">
    <text evidence="1">The sequence shown here is derived from an EMBL/GenBank/DDBJ whole genome shotgun (WGS) entry which is preliminary data.</text>
</comment>
<reference evidence="2" key="1">
    <citation type="journal article" date="2019" name="Int. J. Syst. Evol. Microbiol.">
        <title>The Global Catalogue of Microorganisms (GCM) 10K type strain sequencing project: providing services to taxonomists for standard genome sequencing and annotation.</title>
        <authorList>
            <consortium name="The Broad Institute Genomics Platform"/>
            <consortium name="The Broad Institute Genome Sequencing Center for Infectious Disease"/>
            <person name="Wu L."/>
            <person name="Ma J."/>
        </authorList>
    </citation>
    <scope>NUCLEOTIDE SEQUENCE [LARGE SCALE GENOMIC DNA]</scope>
    <source>
        <strain evidence="2">JCM 17664</strain>
    </source>
</reference>
<dbReference type="SUPFAM" id="SSF53850">
    <property type="entry name" value="Periplasmic binding protein-like II"/>
    <property type="match status" value="1"/>
</dbReference>
<gene>
    <name evidence="1" type="ORF">GCM10023143_26100</name>
</gene>